<dbReference type="Pfam" id="PF13472">
    <property type="entry name" value="Lipase_GDSL_2"/>
    <property type="match status" value="1"/>
</dbReference>
<dbReference type="RefSeq" id="WP_344855108.1">
    <property type="nucleotide sequence ID" value="NZ_BAAAZN010000001.1"/>
</dbReference>
<dbReference type="Gene3D" id="3.40.50.1110">
    <property type="entry name" value="SGNH hydrolase"/>
    <property type="match status" value="1"/>
</dbReference>
<organism evidence="3 4">
    <name type="scientific">Amycolatopsis ultiminotia</name>
    <dbReference type="NCBI Taxonomy" id="543629"/>
    <lineage>
        <taxon>Bacteria</taxon>
        <taxon>Bacillati</taxon>
        <taxon>Actinomycetota</taxon>
        <taxon>Actinomycetes</taxon>
        <taxon>Pseudonocardiales</taxon>
        <taxon>Pseudonocardiaceae</taxon>
        <taxon>Amycolatopsis</taxon>
    </lineage>
</organism>
<dbReference type="InterPro" id="IPR006311">
    <property type="entry name" value="TAT_signal"/>
</dbReference>
<name>A0ABP6V3R7_9PSEU</name>
<dbReference type="PANTHER" id="PTHR37981:SF1">
    <property type="entry name" value="SGNH HYDROLASE-TYPE ESTERASE DOMAIN-CONTAINING PROTEIN"/>
    <property type="match status" value="1"/>
</dbReference>
<feature type="signal peptide" evidence="1">
    <location>
        <begin position="1"/>
        <end position="25"/>
    </location>
</feature>
<sequence>MWSRRASLLVAVGAVALATAAPAGAAPAAAEYVAMGSSFAAGPGIPSQQPGTPQVCARSDHNYASLVAGDLGLALADLSCSGATVANVLDTPQADQPPQVEAVGPETRVVTVTIGGNDVNYLGSLGTYSCLTSGGSDCGSVDQDAINRTFGELQGRLENVVHAVHDRAPEAKVVLVEYLTIVPAGDACDGVPLTGDQLTFERSIADRLADFTQAAGSNAGATVVDVAGASAGHDSCSGEPWVEKYDVAPGRTSYHPNEAGMAAVADLVKPEVAATA</sequence>
<keyword evidence="1" id="KW-0732">Signal</keyword>
<dbReference type="InterPro" id="IPR036514">
    <property type="entry name" value="SGNH_hydro_sf"/>
</dbReference>
<accession>A0ABP6V3R7</accession>
<dbReference type="InterPro" id="IPR037460">
    <property type="entry name" value="SEST-like"/>
</dbReference>
<comment type="caution">
    <text evidence="3">The sequence shown here is derived from an EMBL/GenBank/DDBJ whole genome shotgun (WGS) entry which is preliminary data.</text>
</comment>
<gene>
    <name evidence="3" type="ORF">GCM10022222_06790</name>
</gene>
<dbReference type="PROSITE" id="PS51318">
    <property type="entry name" value="TAT"/>
    <property type="match status" value="1"/>
</dbReference>
<dbReference type="Proteomes" id="UP001500689">
    <property type="component" value="Unassembled WGS sequence"/>
</dbReference>
<evidence type="ECO:0000256" key="1">
    <source>
        <dbReference type="SAM" id="SignalP"/>
    </source>
</evidence>
<evidence type="ECO:0000313" key="4">
    <source>
        <dbReference type="Proteomes" id="UP001500689"/>
    </source>
</evidence>
<dbReference type="CDD" id="cd01823">
    <property type="entry name" value="SEST_like"/>
    <property type="match status" value="1"/>
</dbReference>
<keyword evidence="4" id="KW-1185">Reference proteome</keyword>
<evidence type="ECO:0000313" key="3">
    <source>
        <dbReference type="EMBL" id="GAA3526439.1"/>
    </source>
</evidence>
<feature type="chain" id="PRO_5046218226" evidence="1">
    <location>
        <begin position="26"/>
        <end position="276"/>
    </location>
</feature>
<dbReference type="GO" id="GO:0016787">
    <property type="term" value="F:hydrolase activity"/>
    <property type="evidence" value="ECO:0007669"/>
    <property type="project" value="UniProtKB-KW"/>
</dbReference>
<dbReference type="EMBL" id="BAAAZN010000001">
    <property type="protein sequence ID" value="GAA3526439.1"/>
    <property type="molecule type" value="Genomic_DNA"/>
</dbReference>
<reference evidence="4" key="1">
    <citation type="journal article" date="2019" name="Int. J. Syst. Evol. Microbiol.">
        <title>The Global Catalogue of Microorganisms (GCM) 10K type strain sequencing project: providing services to taxonomists for standard genome sequencing and annotation.</title>
        <authorList>
            <consortium name="The Broad Institute Genomics Platform"/>
            <consortium name="The Broad Institute Genome Sequencing Center for Infectious Disease"/>
            <person name="Wu L."/>
            <person name="Ma J."/>
        </authorList>
    </citation>
    <scope>NUCLEOTIDE SEQUENCE [LARGE SCALE GENOMIC DNA]</scope>
    <source>
        <strain evidence="4">JCM 16898</strain>
    </source>
</reference>
<protein>
    <submittedName>
        <fullName evidence="3">SGNH/GDSL hydrolase family protein</fullName>
    </submittedName>
</protein>
<feature type="domain" description="SGNH hydrolase-type esterase" evidence="2">
    <location>
        <begin position="34"/>
        <end position="263"/>
    </location>
</feature>
<dbReference type="PANTHER" id="PTHR37981">
    <property type="entry name" value="LIPASE 2"/>
    <property type="match status" value="1"/>
</dbReference>
<dbReference type="SUPFAM" id="SSF52266">
    <property type="entry name" value="SGNH hydrolase"/>
    <property type="match status" value="1"/>
</dbReference>
<evidence type="ECO:0000259" key="2">
    <source>
        <dbReference type="Pfam" id="PF13472"/>
    </source>
</evidence>
<keyword evidence="3" id="KW-0378">Hydrolase</keyword>
<proteinExistence type="predicted"/>
<dbReference type="InterPro" id="IPR013830">
    <property type="entry name" value="SGNH_hydro"/>
</dbReference>